<dbReference type="PANTHER" id="PTHR21496">
    <property type="entry name" value="FERREDOXIN-RELATED"/>
    <property type="match status" value="1"/>
</dbReference>
<accession>A0A3B1AI14</accession>
<keyword evidence="4" id="KW-0411">Iron-sulfur</keyword>
<evidence type="ECO:0000256" key="1">
    <source>
        <dbReference type="ARBA" id="ARBA00022714"/>
    </source>
</evidence>
<gene>
    <name evidence="6" type="ORF">MNBD_GAMMA21-2857</name>
</gene>
<keyword evidence="1" id="KW-0001">2Fe-2S</keyword>
<dbReference type="Pfam" id="PF00355">
    <property type="entry name" value="Rieske"/>
    <property type="match status" value="1"/>
</dbReference>
<dbReference type="EMBL" id="UOFR01000064">
    <property type="protein sequence ID" value="VAW99087.1"/>
    <property type="molecule type" value="Genomic_DNA"/>
</dbReference>
<evidence type="ECO:0000313" key="6">
    <source>
        <dbReference type="EMBL" id="VAW99087.1"/>
    </source>
</evidence>
<dbReference type="PANTHER" id="PTHR21496:SF23">
    <property type="entry name" value="3-PHENYLPROPIONATE_CINNAMIC ACID DIOXYGENASE FERREDOXIN SUBUNIT"/>
    <property type="match status" value="1"/>
</dbReference>
<dbReference type="Gene3D" id="2.102.10.10">
    <property type="entry name" value="Rieske [2Fe-2S] iron-sulphur domain"/>
    <property type="match status" value="1"/>
</dbReference>
<keyword evidence="3" id="KW-0408">Iron</keyword>
<proteinExistence type="predicted"/>
<evidence type="ECO:0000256" key="3">
    <source>
        <dbReference type="ARBA" id="ARBA00023004"/>
    </source>
</evidence>
<evidence type="ECO:0000259" key="5">
    <source>
        <dbReference type="PROSITE" id="PS51296"/>
    </source>
</evidence>
<dbReference type="GO" id="GO:0046872">
    <property type="term" value="F:metal ion binding"/>
    <property type="evidence" value="ECO:0007669"/>
    <property type="project" value="UniProtKB-KW"/>
</dbReference>
<dbReference type="SUPFAM" id="SSF50022">
    <property type="entry name" value="ISP domain"/>
    <property type="match status" value="1"/>
</dbReference>
<evidence type="ECO:0000256" key="2">
    <source>
        <dbReference type="ARBA" id="ARBA00022723"/>
    </source>
</evidence>
<organism evidence="6">
    <name type="scientific">hydrothermal vent metagenome</name>
    <dbReference type="NCBI Taxonomy" id="652676"/>
    <lineage>
        <taxon>unclassified sequences</taxon>
        <taxon>metagenomes</taxon>
        <taxon>ecological metagenomes</taxon>
    </lineage>
</organism>
<dbReference type="InterPro" id="IPR036922">
    <property type="entry name" value="Rieske_2Fe-2S_sf"/>
</dbReference>
<protein>
    <submittedName>
        <fullName evidence="6">Ferredoxin, 2Fe-2S</fullName>
    </submittedName>
</protein>
<reference evidence="6" key="1">
    <citation type="submission" date="2018-06" db="EMBL/GenBank/DDBJ databases">
        <authorList>
            <person name="Zhirakovskaya E."/>
        </authorList>
    </citation>
    <scope>NUCLEOTIDE SEQUENCE</scope>
</reference>
<dbReference type="CDD" id="cd03528">
    <property type="entry name" value="Rieske_RO_ferredoxin"/>
    <property type="match status" value="1"/>
</dbReference>
<dbReference type="InterPro" id="IPR017941">
    <property type="entry name" value="Rieske_2Fe-2S"/>
</dbReference>
<keyword evidence="2" id="KW-0479">Metal-binding</keyword>
<dbReference type="AlphaFoldDB" id="A0A3B1AI14"/>
<dbReference type="PROSITE" id="PS51296">
    <property type="entry name" value="RIESKE"/>
    <property type="match status" value="1"/>
</dbReference>
<evidence type="ECO:0000256" key="4">
    <source>
        <dbReference type="ARBA" id="ARBA00023014"/>
    </source>
</evidence>
<name>A0A3B1AI14_9ZZZZ</name>
<feature type="domain" description="Rieske" evidence="5">
    <location>
        <begin position="13"/>
        <end position="108"/>
    </location>
</feature>
<sequence length="112" mass="12677">MPADEEKPTTDIILVTSIDTIKPGQMSCFDVNNRRIILAWIDDEYFAFDEMCSHEDAELWKGALRKDHIECPLHGSRFCLRTGNPMEEPATAPISTYPVTIKNGSIYVELSD</sequence>
<dbReference type="GO" id="GO:0051537">
    <property type="term" value="F:2 iron, 2 sulfur cluster binding"/>
    <property type="evidence" value="ECO:0007669"/>
    <property type="project" value="UniProtKB-KW"/>
</dbReference>